<dbReference type="InterPro" id="IPR044744">
    <property type="entry name" value="ZNRF4/RNF13/RNF167_PA"/>
</dbReference>
<evidence type="ECO:0000256" key="5">
    <source>
        <dbReference type="ARBA" id="ARBA00022554"/>
    </source>
</evidence>
<reference evidence="24" key="3">
    <citation type="submission" date="2020-12" db="UniProtKB">
        <authorList>
            <consortium name="EnsemblPlants"/>
        </authorList>
    </citation>
    <scope>IDENTIFICATION</scope>
</reference>
<evidence type="ECO:0000256" key="2">
    <source>
        <dbReference type="ARBA" id="ARBA00004906"/>
    </source>
</evidence>
<evidence type="ECO:0000259" key="22">
    <source>
        <dbReference type="PROSITE" id="PS50089"/>
    </source>
</evidence>
<dbReference type="InterPro" id="IPR051653">
    <property type="entry name" value="E3_ligase_sorting_rcpt"/>
</dbReference>
<keyword evidence="4" id="KW-0813">Transport</keyword>
<dbReference type="EC" id="2.3.2.27" evidence="3"/>
<dbReference type="GO" id="GO:0006511">
    <property type="term" value="P:ubiquitin-dependent protein catabolic process"/>
    <property type="evidence" value="ECO:0000318"/>
    <property type="project" value="GO_Central"/>
</dbReference>
<dbReference type="PaxDb" id="3218-PP1S81_169V6.1"/>
<evidence type="ECO:0000256" key="3">
    <source>
        <dbReference type="ARBA" id="ARBA00012483"/>
    </source>
</evidence>
<dbReference type="SUPFAM" id="SSF57850">
    <property type="entry name" value="RING/U-box"/>
    <property type="match status" value="1"/>
</dbReference>
<dbReference type="Gene3D" id="3.30.40.10">
    <property type="entry name" value="Zinc/RING finger domain, C3HC4 (zinc finger)"/>
    <property type="match status" value="1"/>
</dbReference>
<keyword evidence="10 19" id="KW-0863">Zinc-finger</keyword>
<keyword evidence="25" id="KW-1185">Reference proteome</keyword>
<evidence type="ECO:0000256" key="13">
    <source>
        <dbReference type="ARBA" id="ARBA00022989"/>
    </source>
</evidence>
<evidence type="ECO:0000256" key="12">
    <source>
        <dbReference type="ARBA" id="ARBA00022927"/>
    </source>
</evidence>
<dbReference type="EnsemblPlants" id="Pp3c16_18860V3.1">
    <property type="protein sequence ID" value="Pp3c16_18860V3.1"/>
    <property type="gene ID" value="Pp3c16_18860"/>
</dbReference>
<organism evidence="23">
    <name type="scientific">Physcomitrium patens</name>
    <name type="common">Spreading-leaved earth moss</name>
    <name type="synonym">Physcomitrella patens</name>
    <dbReference type="NCBI Taxonomy" id="3218"/>
    <lineage>
        <taxon>Eukaryota</taxon>
        <taxon>Viridiplantae</taxon>
        <taxon>Streptophyta</taxon>
        <taxon>Embryophyta</taxon>
        <taxon>Bryophyta</taxon>
        <taxon>Bryophytina</taxon>
        <taxon>Bryopsida</taxon>
        <taxon>Funariidae</taxon>
        <taxon>Funariales</taxon>
        <taxon>Funariaceae</taxon>
        <taxon>Physcomitrium</taxon>
    </lineage>
</organism>
<evidence type="ECO:0000256" key="19">
    <source>
        <dbReference type="PROSITE-ProRule" id="PRU00175"/>
    </source>
</evidence>
<evidence type="ECO:0000256" key="20">
    <source>
        <dbReference type="SAM" id="MobiDB-lite"/>
    </source>
</evidence>
<dbReference type="PANTHER" id="PTHR47168:SF1">
    <property type="entry name" value="OS02G0798600 PROTEIN"/>
    <property type="match status" value="1"/>
</dbReference>
<dbReference type="Proteomes" id="UP000006727">
    <property type="component" value="Chromosome 16"/>
</dbReference>
<evidence type="ECO:0000256" key="16">
    <source>
        <dbReference type="ARBA" id="ARBA00023180"/>
    </source>
</evidence>
<dbReference type="InterPro" id="IPR003137">
    <property type="entry name" value="PA_domain"/>
</dbReference>
<dbReference type="EnsemblPlants" id="Pp3c16_18860V3.2">
    <property type="protein sequence ID" value="Pp3c16_18860V3.2"/>
    <property type="gene ID" value="Pp3c16_18860"/>
</dbReference>
<evidence type="ECO:0000256" key="9">
    <source>
        <dbReference type="ARBA" id="ARBA00022729"/>
    </source>
</evidence>
<dbReference type="InterPro" id="IPR001841">
    <property type="entry name" value="Znf_RING"/>
</dbReference>
<dbReference type="RefSeq" id="XP_024398833.1">
    <property type="nucleotide sequence ID" value="XM_024543065.2"/>
</dbReference>
<dbReference type="EMBL" id="ABEU02000016">
    <property type="protein sequence ID" value="PNR38086.1"/>
    <property type="molecule type" value="Genomic_DNA"/>
</dbReference>
<dbReference type="GO" id="GO:0005737">
    <property type="term" value="C:cytoplasm"/>
    <property type="evidence" value="ECO:0000318"/>
    <property type="project" value="GO_Central"/>
</dbReference>
<comment type="subcellular location">
    <subcellularLocation>
        <location evidence="17">Endomembrane system</location>
        <topology evidence="17">Single-pass type I membrane protein</topology>
    </subcellularLocation>
    <subcellularLocation>
        <location evidence="18">Protein storage vacuole membrane</location>
    </subcellularLocation>
</comment>
<dbReference type="GO" id="GO:0032586">
    <property type="term" value="C:protein storage vacuole membrane"/>
    <property type="evidence" value="ECO:0007669"/>
    <property type="project" value="UniProtKB-SubCell"/>
</dbReference>
<keyword evidence="6" id="KW-0808">Transferase</keyword>
<keyword evidence="9" id="KW-0732">Signal</keyword>
<dbReference type="CDD" id="cd02123">
    <property type="entry name" value="PA_C_RZF_like"/>
    <property type="match status" value="1"/>
</dbReference>
<comment type="catalytic activity">
    <reaction evidence="1">
        <text>S-ubiquitinyl-[E2 ubiquitin-conjugating enzyme]-L-cysteine + [acceptor protein]-L-lysine = [E2 ubiquitin-conjugating enzyme]-L-cysteine + N(6)-ubiquitinyl-[acceptor protein]-L-lysine.</text>
        <dbReference type="EC" id="2.3.2.27"/>
    </reaction>
</comment>
<dbReference type="PANTHER" id="PTHR47168">
    <property type="entry name" value="RING ZINC FINGER DOMAIN SUPERFAMILY PROTEIN-RELATED"/>
    <property type="match status" value="1"/>
</dbReference>
<keyword evidence="11" id="KW-0862">Zinc</keyword>
<gene>
    <name evidence="24" type="primary">LOC112293535</name>
    <name evidence="23" type="ORF">PHYPA_021197</name>
</gene>
<dbReference type="Pfam" id="PF02225">
    <property type="entry name" value="PA"/>
    <property type="match status" value="1"/>
</dbReference>
<evidence type="ECO:0000256" key="1">
    <source>
        <dbReference type="ARBA" id="ARBA00000900"/>
    </source>
</evidence>
<keyword evidence="5" id="KW-0926">Vacuole</keyword>
<dbReference type="OrthoDB" id="8062037at2759"/>
<evidence type="ECO:0000256" key="10">
    <source>
        <dbReference type="ARBA" id="ARBA00022771"/>
    </source>
</evidence>
<dbReference type="InterPro" id="IPR013083">
    <property type="entry name" value="Znf_RING/FYVE/PHD"/>
</dbReference>
<keyword evidence="7 21" id="KW-0812">Transmembrane</keyword>
<keyword evidence="12" id="KW-0653">Protein transport</keyword>
<evidence type="ECO:0000256" key="14">
    <source>
        <dbReference type="ARBA" id="ARBA00023136"/>
    </source>
</evidence>
<dbReference type="STRING" id="3218.A0A2K1J984"/>
<keyword evidence="16" id="KW-0325">Glycoprotein</keyword>
<evidence type="ECO:0000313" key="25">
    <source>
        <dbReference type="Proteomes" id="UP000006727"/>
    </source>
</evidence>
<dbReference type="InterPro" id="IPR046450">
    <property type="entry name" value="PA_dom_sf"/>
</dbReference>
<evidence type="ECO:0000256" key="15">
    <source>
        <dbReference type="ARBA" id="ARBA00023157"/>
    </source>
</evidence>
<dbReference type="SUPFAM" id="SSF52025">
    <property type="entry name" value="PA domain"/>
    <property type="match status" value="1"/>
</dbReference>
<comment type="pathway">
    <text evidence="2">Protein modification; protein ubiquitination.</text>
</comment>
<dbReference type="GeneID" id="112293535"/>
<feature type="region of interest" description="Disordered" evidence="20">
    <location>
        <begin position="327"/>
        <end position="355"/>
    </location>
</feature>
<evidence type="ECO:0000256" key="17">
    <source>
        <dbReference type="ARBA" id="ARBA00046288"/>
    </source>
</evidence>
<dbReference type="GO" id="GO:0061630">
    <property type="term" value="F:ubiquitin protein ligase activity"/>
    <property type="evidence" value="ECO:0000318"/>
    <property type="project" value="GO_Central"/>
</dbReference>
<dbReference type="GO" id="GO:0015031">
    <property type="term" value="P:protein transport"/>
    <property type="evidence" value="ECO:0007669"/>
    <property type="project" value="UniProtKB-KW"/>
</dbReference>
<feature type="transmembrane region" description="Helical" evidence="21">
    <location>
        <begin position="20"/>
        <end position="37"/>
    </location>
</feature>
<dbReference type="Gramene" id="Pp3c16_18860V3.2">
    <property type="protein sequence ID" value="Pp3c16_18860V3.2"/>
    <property type="gene ID" value="Pp3c16_18860"/>
</dbReference>
<dbReference type="Gramene" id="Pp3c16_18860V3.1">
    <property type="protein sequence ID" value="Pp3c16_18860V3.1"/>
    <property type="gene ID" value="Pp3c16_18860"/>
</dbReference>
<keyword evidence="13 21" id="KW-1133">Transmembrane helix</keyword>
<dbReference type="GO" id="GO:0012505">
    <property type="term" value="C:endomembrane system"/>
    <property type="evidence" value="ECO:0007669"/>
    <property type="project" value="UniProtKB-SubCell"/>
</dbReference>
<protein>
    <recommendedName>
        <fullName evidence="3">RING-type E3 ubiquitin transferase</fullName>
        <ecNumber evidence="3">2.3.2.27</ecNumber>
    </recommendedName>
</protein>
<feature type="transmembrane region" description="Helical" evidence="21">
    <location>
        <begin position="149"/>
        <end position="167"/>
    </location>
</feature>
<evidence type="ECO:0000256" key="21">
    <source>
        <dbReference type="SAM" id="Phobius"/>
    </source>
</evidence>
<keyword evidence="14 21" id="KW-0472">Membrane</keyword>
<evidence type="ECO:0000256" key="4">
    <source>
        <dbReference type="ARBA" id="ARBA00022448"/>
    </source>
</evidence>
<accession>A0A2K1J984</accession>
<dbReference type="PROSITE" id="PS50089">
    <property type="entry name" value="ZF_RING_2"/>
    <property type="match status" value="1"/>
</dbReference>
<keyword evidence="8" id="KW-0479">Metal-binding</keyword>
<name>A0A2K1J984_PHYPA</name>
<dbReference type="FunFam" id="3.30.40.10:FF:001406">
    <property type="entry name" value="Predicted protein"/>
    <property type="match status" value="1"/>
</dbReference>
<evidence type="ECO:0000256" key="6">
    <source>
        <dbReference type="ARBA" id="ARBA00022679"/>
    </source>
</evidence>
<reference evidence="23 25" key="1">
    <citation type="journal article" date="2008" name="Science">
        <title>The Physcomitrella genome reveals evolutionary insights into the conquest of land by plants.</title>
        <authorList>
            <person name="Rensing S."/>
            <person name="Lang D."/>
            <person name="Zimmer A."/>
            <person name="Terry A."/>
            <person name="Salamov A."/>
            <person name="Shapiro H."/>
            <person name="Nishiyama T."/>
            <person name="Perroud P.-F."/>
            <person name="Lindquist E."/>
            <person name="Kamisugi Y."/>
            <person name="Tanahashi T."/>
            <person name="Sakakibara K."/>
            <person name="Fujita T."/>
            <person name="Oishi K."/>
            <person name="Shin-I T."/>
            <person name="Kuroki Y."/>
            <person name="Toyoda A."/>
            <person name="Suzuki Y."/>
            <person name="Hashimoto A."/>
            <person name="Yamaguchi K."/>
            <person name="Sugano A."/>
            <person name="Kohara Y."/>
            <person name="Fujiyama A."/>
            <person name="Anterola A."/>
            <person name="Aoki S."/>
            <person name="Ashton N."/>
            <person name="Barbazuk W.B."/>
            <person name="Barker E."/>
            <person name="Bennetzen J."/>
            <person name="Bezanilla M."/>
            <person name="Blankenship R."/>
            <person name="Cho S.H."/>
            <person name="Dutcher S."/>
            <person name="Estelle M."/>
            <person name="Fawcett J.A."/>
            <person name="Gundlach H."/>
            <person name="Hanada K."/>
            <person name="Heyl A."/>
            <person name="Hicks K.A."/>
            <person name="Hugh J."/>
            <person name="Lohr M."/>
            <person name="Mayer K."/>
            <person name="Melkozernov A."/>
            <person name="Murata T."/>
            <person name="Nelson D."/>
            <person name="Pils B."/>
            <person name="Prigge M."/>
            <person name="Reiss B."/>
            <person name="Renner T."/>
            <person name="Rombauts S."/>
            <person name="Rushton P."/>
            <person name="Sanderfoot A."/>
            <person name="Schween G."/>
            <person name="Shiu S.-H."/>
            <person name="Stueber K."/>
            <person name="Theodoulou F.L."/>
            <person name="Tu H."/>
            <person name="Van de Peer Y."/>
            <person name="Verrier P.J."/>
            <person name="Waters E."/>
            <person name="Wood A."/>
            <person name="Yang L."/>
            <person name="Cove D."/>
            <person name="Cuming A."/>
            <person name="Hasebe M."/>
            <person name="Lucas S."/>
            <person name="Mishler D.B."/>
            <person name="Reski R."/>
            <person name="Grigoriev I."/>
            <person name="Quatrano R.S."/>
            <person name="Boore J.L."/>
        </authorList>
    </citation>
    <scope>NUCLEOTIDE SEQUENCE [LARGE SCALE GENOMIC DNA]</scope>
    <source>
        <strain evidence="24 25">cv. Gransden 2004</strain>
    </source>
</reference>
<evidence type="ECO:0000313" key="23">
    <source>
        <dbReference type="EMBL" id="PNR38086.1"/>
    </source>
</evidence>
<feature type="domain" description="RING-type" evidence="22">
    <location>
        <begin position="253"/>
        <end position="295"/>
    </location>
</feature>
<evidence type="ECO:0000256" key="8">
    <source>
        <dbReference type="ARBA" id="ARBA00022723"/>
    </source>
</evidence>
<feature type="transmembrane region" description="Helical" evidence="21">
    <location>
        <begin position="187"/>
        <end position="206"/>
    </location>
</feature>
<reference evidence="23 25" key="2">
    <citation type="journal article" date="2018" name="Plant J.">
        <title>The Physcomitrella patens chromosome-scale assembly reveals moss genome structure and evolution.</title>
        <authorList>
            <person name="Lang D."/>
            <person name="Ullrich K.K."/>
            <person name="Murat F."/>
            <person name="Fuchs J."/>
            <person name="Jenkins J."/>
            <person name="Haas F.B."/>
            <person name="Piednoel M."/>
            <person name="Gundlach H."/>
            <person name="Van Bel M."/>
            <person name="Meyberg R."/>
            <person name="Vives C."/>
            <person name="Morata J."/>
            <person name="Symeonidi A."/>
            <person name="Hiss M."/>
            <person name="Muchero W."/>
            <person name="Kamisugi Y."/>
            <person name="Saleh O."/>
            <person name="Blanc G."/>
            <person name="Decker E.L."/>
            <person name="van Gessel N."/>
            <person name="Grimwood J."/>
            <person name="Hayes R.D."/>
            <person name="Graham S.W."/>
            <person name="Gunter L.E."/>
            <person name="McDaniel S.F."/>
            <person name="Hoernstein S.N.W."/>
            <person name="Larsson A."/>
            <person name="Li F.W."/>
            <person name="Perroud P.F."/>
            <person name="Phillips J."/>
            <person name="Ranjan P."/>
            <person name="Rokshar D.S."/>
            <person name="Rothfels C.J."/>
            <person name="Schneider L."/>
            <person name="Shu S."/>
            <person name="Stevenson D.W."/>
            <person name="Thummler F."/>
            <person name="Tillich M."/>
            <person name="Villarreal Aguilar J.C."/>
            <person name="Widiez T."/>
            <person name="Wong G.K."/>
            <person name="Wymore A."/>
            <person name="Zhang Y."/>
            <person name="Zimmer A.D."/>
            <person name="Quatrano R.S."/>
            <person name="Mayer K.F.X."/>
            <person name="Goodstein D."/>
            <person name="Casacuberta J.M."/>
            <person name="Vandepoele K."/>
            <person name="Reski R."/>
            <person name="Cuming A.C."/>
            <person name="Tuskan G.A."/>
            <person name="Maumus F."/>
            <person name="Salse J."/>
            <person name="Schmutz J."/>
            <person name="Rensing S.A."/>
        </authorList>
    </citation>
    <scope>NUCLEOTIDE SEQUENCE [LARGE SCALE GENOMIC DNA]</scope>
    <source>
        <strain evidence="24 25">cv. Gransden 2004</strain>
    </source>
</reference>
<evidence type="ECO:0000256" key="11">
    <source>
        <dbReference type="ARBA" id="ARBA00022833"/>
    </source>
</evidence>
<proteinExistence type="predicted"/>
<dbReference type="GO" id="GO:0008270">
    <property type="term" value="F:zinc ion binding"/>
    <property type="evidence" value="ECO:0007669"/>
    <property type="project" value="UniProtKB-KW"/>
</dbReference>
<dbReference type="Gene3D" id="3.50.30.30">
    <property type="match status" value="1"/>
</dbReference>
<dbReference type="SMART" id="SM00184">
    <property type="entry name" value="RING"/>
    <property type="match status" value="1"/>
</dbReference>
<dbReference type="AlphaFoldDB" id="A0A2K1J984"/>
<sequence>MPSVSGESGLLDRIGSQREVVVSLGCLSLVLLTLLFGRGSADVLLLNTRNESRSFPDMEAAFARPIPDEGVSGILHVANPLDACTPLKNDIPKGERLPPFVVISRGTCNFDKKVRNAQKAGFQAAIVYNTIDFIDELVTMSGSDEDIDIYAVFVSWITGQALLGAVGENNTCTLLPAVKDNAWSITVFSSITFLAVSAVLSTFFFVRRDRLRGLGSRLLSRELSRMDARDVDALPTFVFKGAGSDEAGTGETCAICLEDYESGEKLRHLPCHHDFHVGCIDQWLLTRKPFCPICKQDANVTPAYPAATETTPLLVSPVVSIPVTSSAATQTSPVASPADHTPESSYANVSGEDLC</sequence>
<dbReference type="Pfam" id="PF13639">
    <property type="entry name" value="zf-RING_2"/>
    <property type="match status" value="1"/>
</dbReference>
<evidence type="ECO:0000313" key="24">
    <source>
        <dbReference type="EnsemblPlants" id="Pp3c16_18860V3.1"/>
    </source>
</evidence>
<keyword evidence="15" id="KW-1015">Disulfide bond</keyword>
<evidence type="ECO:0000256" key="18">
    <source>
        <dbReference type="ARBA" id="ARBA00060484"/>
    </source>
</evidence>
<evidence type="ECO:0000256" key="7">
    <source>
        <dbReference type="ARBA" id="ARBA00022692"/>
    </source>
</evidence>
<dbReference type="FunFam" id="3.50.30.30:FF:000020">
    <property type="entry name" value="Receptor homology region transmembrane domain-and RING domain-containing protein 2"/>
    <property type="match status" value="1"/>
</dbReference>
<dbReference type="OMA" id="VCKQKFP"/>